<reference evidence="5" key="2">
    <citation type="journal article" date="2015" name="Plasmid">
        <title>Maintenance and genetic load of plasmid pKON1 of Paracoccus kondratievae, containing a highly efficient toxin-antitoxin module of the hipAB family.</title>
        <authorList>
            <person name="Czarnecki J."/>
            <person name="Dziewit L."/>
            <person name="Kowalski L."/>
            <person name="Ochnio M."/>
            <person name="Bartosik D."/>
        </authorList>
    </citation>
    <scope>NUCLEOTIDE SEQUENCE</scope>
    <source>
        <strain evidence="5">NCIMB 13773</strain>
        <plasmid evidence="5">pKON1</plasmid>
    </source>
</reference>
<dbReference type="EMBL" id="BSFH01000063">
    <property type="protein sequence ID" value="GLK65193.1"/>
    <property type="molecule type" value="Genomic_DNA"/>
</dbReference>
<dbReference type="PANTHER" id="PTHR43768">
    <property type="entry name" value="TREHALOSE 6-PHOSPHATE PHOSPHATASE"/>
    <property type="match status" value="1"/>
</dbReference>
<evidence type="ECO:0000256" key="2">
    <source>
        <dbReference type="ARBA" id="ARBA00008770"/>
    </source>
</evidence>
<dbReference type="Proteomes" id="UP001143349">
    <property type="component" value="Unassembled WGS sequence"/>
</dbReference>
<evidence type="ECO:0000313" key="6">
    <source>
        <dbReference type="EMBL" id="GLK65193.1"/>
    </source>
</evidence>
<dbReference type="PANTHER" id="PTHR43768:SF3">
    <property type="entry name" value="TREHALOSE 6-PHOSPHATE PHOSPHATASE"/>
    <property type="match status" value="1"/>
</dbReference>
<dbReference type="RefSeq" id="WP_172686461.1">
    <property type="nucleotide sequence ID" value="NZ_KP294352.1"/>
</dbReference>
<dbReference type="GO" id="GO:0004805">
    <property type="term" value="F:trehalose-phosphatase activity"/>
    <property type="evidence" value="ECO:0007669"/>
    <property type="project" value="UniProtKB-EC"/>
</dbReference>
<protein>
    <recommendedName>
        <fullName evidence="4">Trehalose 6-phosphate phosphatase</fullName>
        <ecNumber evidence="4">3.1.3.12</ecNumber>
    </recommendedName>
</protein>
<dbReference type="GO" id="GO:0005992">
    <property type="term" value="P:trehalose biosynthetic process"/>
    <property type="evidence" value="ECO:0007669"/>
    <property type="project" value="UniProtKB-UniPathway"/>
</dbReference>
<dbReference type="SUPFAM" id="SSF56784">
    <property type="entry name" value="HAD-like"/>
    <property type="match status" value="1"/>
</dbReference>
<comment type="catalytic activity">
    <reaction evidence="4">
        <text>alpha,alpha-trehalose 6-phosphate + H2O = alpha,alpha-trehalose + phosphate</text>
        <dbReference type="Rhea" id="RHEA:23420"/>
        <dbReference type="ChEBI" id="CHEBI:15377"/>
        <dbReference type="ChEBI" id="CHEBI:16551"/>
        <dbReference type="ChEBI" id="CHEBI:43474"/>
        <dbReference type="ChEBI" id="CHEBI:58429"/>
        <dbReference type="EC" id="3.1.3.12"/>
    </reaction>
</comment>
<keyword evidence="4" id="KW-0460">Magnesium</keyword>
<reference evidence="6" key="3">
    <citation type="submission" date="2023-01" db="EMBL/GenBank/DDBJ databases">
        <authorList>
            <person name="Sun Q."/>
            <person name="Evtushenko L."/>
        </authorList>
    </citation>
    <scope>NUCLEOTIDE SEQUENCE</scope>
    <source>
        <strain evidence="6">VKM B-2222</strain>
    </source>
</reference>
<dbReference type="Gene3D" id="3.40.50.1000">
    <property type="entry name" value="HAD superfamily/HAD-like"/>
    <property type="match status" value="1"/>
</dbReference>
<sequence length="273" mass="29815">MGCPFRLNLHFNAMHKKDSLLGASASRRANSYALPTQIASLAVFLDIDGTLLDIASTPEAVVVPPGMPFALARMSERLDGALALVTGRPIEFVDRLFPDAELAVSGLHGAEWRDGSGNAGRVKTTSEFNAGKLRLRQEVARWPGVVFEDKGAAFAAHYRLAPEREMPLRDLMQDLTEAVGSGWVLQEGKQVLELRPRGRDKGDALMAFMEAEPFSGRQPLAMGDDVTDEPMFMAANRLDGLSVRVGEDCRQSCARYRVASPSDVRAWIERASA</sequence>
<dbReference type="AlphaFoldDB" id="A0A0G3B848"/>
<comment type="function">
    <text evidence="4">Removes the phosphate from trehalose 6-phosphate to produce free trehalose.</text>
</comment>
<dbReference type="EMBL" id="KP294352">
    <property type="protein sequence ID" value="AKJ20460.1"/>
    <property type="molecule type" value="Genomic_DNA"/>
</dbReference>
<name>A0A0G3B848_9RHOB</name>
<keyword evidence="4" id="KW-0479">Metal-binding</keyword>
<dbReference type="Gene3D" id="3.30.70.1020">
    <property type="entry name" value="Trehalose-6-phosphate phosphatase related protein, domain 2"/>
    <property type="match status" value="1"/>
</dbReference>
<proteinExistence type="inferred from homology"/>
<accession>A0A0G3B848</accession>
<evidence type="ECO:0000313" key="7">
    <source>
        <dbReference type="Proteomes" id="UP001143349"/>
    </source>
</evidence>
<geneLocation type="plasmid" evidence="5">
    <name>pKON1</name>
</geneLocation>
<reference evidence="6" key="1">
    <citation type="journal article" date="2014" name="Int. J. Syst. Evol. Microbiol.">
        <title>Complete genome sequence of Corynebacterium casei LMG S-19264T (=DSM 44701T), isolated from a smear-ripened cheese.</title>
        <authorList>
            <consortium name="US DOE Joint Genome Institute (JGI-PGF)"/>
            <person name="Walter F."/>
            <person name="Albersmeier A."/>
            <person name="Kalinowski J."/>
            <person name="Ruckert C."/>
        </authorList>
    </citation>
    <scope>NUCLEOTIDE SEQUENCE</scope>
    <source>
        <strain evidence="6">VKM B-2222</strain>
    </source>
</reference>
<keyword evidence="3 4" id="KW-0378">Hydrolase</keyword>
<dbReference type="NCBIfam" id="TIGR00685">
    <property type="entry name" value="T6PP"/>
    <property type="match status" value="1"/>
</dbReference>
<evidence type="ECO:0000256" key="4">
    <source>
        <dbReference type="RuleBase" id="RU361117"/>
    </source>
</evidence>
<evidence type="ECO:0000256" key="1">
    <source>
        <dbReference type="ARBA" id="ARBA00005199"/>
    </source>
</evidence>
<comment type="cofactor">
    <cofactor evidence="4">
        <name>Mg(2+)</name>
        <dbReference type="ChEBI" id="CHEBI:18420"/>
    </cofactor>
</comment>
<evidence type="ECO:0000256" key="3">
    <source>
        <dbReference type="ARBA" id="ARBA00022801"/>
    </source>
</evidence>
<dbReference type="InterPro" id="IPR036412">
    <property type="entry name" value="HAD-like_sf"/>
</dbReference>
<dbReference type="CDD" id="cd01627">
    <property type="entry name" value="HAD_TPP"/>
    <property type="match status" value="1"/>
</dbReference>
<dbReference type="NCBIfam" id="TIGR01484">
    <property type="entry name" value="HAD-SF-IIB"/>
    <property type="match status" value="1"/>
</dbReference>
<organism evidence="5">
    <name type="scientific">Paracoccus kondratievae</name>
    <dbReference type="NCBI Taxonomy" id="135740"/>
    <lineage>
        <taxon>Bacteria</taxon>
        <taxon>Pseudomonadati</taxon>
        <taxon>Pseudomonadota</taxon>
        <taxon>Alphaproteobacteria</taxon>
        <taxon>Rhodobacterales</taxon>
        <taxon>Paracoccaceae</taxon>
        <taxon>Paracoccus</taxon>
    </lineage>
</organism>
<dbReference type="GO" id="GO:0046872">
    <property type="term" value="F:metal ion binding"/>
    <property type="evidence" value="ECO:0007669"/>
    <property type="project" value="UniProtKB-KW"/>
</dbReference>
<evidence type="ECO:0000313" key="5">
    <source>
        <dbReference type="EMBL" id="AKJ20460.1"/>
    </source>
</evidence>
<dbReference type="InterPro" id="IPR023214">
    <property type="entry name" value="HAD_sf"/>
</dbReference>
<dbReference type="InterPro" id="IPR006379">
    <property type="entry name" value="HAD-SF_hydro_IIB"/>
</dbReference>
<keyword evidence="5" id="KW-0614">Plasmid</keyword>
<dbReference type="InterPro" id="IPR003337">
    <property type="entry name" value="Trehalose_PPase"/>
</dbReference>
<dbReference type="Pfam" id="PF02358">
    <property type="entry name" value="Trehalose_PPase"/>
    <property type="match status" value="1"/>
</dbReference>
<comment type="pathway">
    <text evidence="1 4">Glycan biosynthesis; trehalose biosynthesis.</text>
</comment>
<dbReference type="InterPro" id="IPR044651">
    <property type="entry name" value="OTSB-like"/>
</dbReference>
<dbReference type="EC" id="3.1.3.12" evidence="4"/>
<keyword evidence="7" id="KW-1185">Reference proteome</keyword>
<dbReference type="UniPathway" id="UPA00299"/>
<comment type="similarity">
    <text evidence="2 4">Belongs to the trehalose phosphatase family.</text>
</comment>
<gene>
    <name evidence="6" type="primary">otsB</name>
    <name evidence="6" type="ORF">GCM10017635_26670</name>
    <name evidence="5" type="ORF">pKON1_p73</name>
</gene>